<keyword evidence="1" id="KW-0732">Signal</keyword>
<sequence>MKKSFTSFSLLLVLGSFFPGNSLLAQSVPEAEGRNLVRFNAGSLLFKTISFEFEHAVASRTSVGVGLRVAPKGRLPFSNAVADLLEDDQLSEMKTGNFAITPQVRFYFGQGVFKGFYLSPFLRAAFYDAAVDYRFTVYDQQRVLPLSGDFSAYTIGLAIGAQWHLGRNFYLDWAALGPHYGFSKGKVTGYQTLGPEEQEALRQELRDLDDFPFGKIRTTVDQAGAVIDFDGPWAGLRMNVGIGYRF</sequence>
<evidence type="ECO:0000256" key="1">
    <source>
        <dbReference type="SAM" id="SignalP"/>
    </source>
</evidence>
<keyword evidence="3" id="KW-1185">Reference proteome</keyword>
<accession>A0A2T3HRB5</accession>
<evidence type="ECO:0000313" key="2">
    <source>
        <dbReference type="EMBL" id="PST85010.1"/>
    </source>
</evidence>
<gene>
    <name evidence="2" type="ORF">C7T94_02515</name>
</gene>
<comment type="caution">
    <text evidence="2">The sequence shown here is derived from an EMBL/GenBank/DDBJ whole genome shotgun (WGS) entry which is preliminary data.</text>
</comment>
<dbReference type="Pfam" id="PF12099">
    <property type="entry name" value="DUF3575"/>
    <property type="match status" value="1"/>
</dbReference>
<feature type="signal peptide" evidence="1">
    <location>
        <begin position="1"/>
        <end position="25"/>
    </location>
</feature>
<name>A0A2T3HRB5_9SPHI</name>
<dbReference type="InterPro" id="IPR021958">
    <property type="entry name" value="DUF3575"/>
</dbReference>
<proteinExistence type="predicted"/>
<dbReference type="RefSeq" id="WP_107213323.1">
    <property type="nucleotide sequence ID" value="NZ_KZ686268.1"/>
</dbReference>
<protein>
    <submittedName>
        <fullName evidence="2">DUF3575 domain-containing protein</fullName>
    </submittedName>
</protein>
<organism evidence="2 3">
    <name type="scientific">Pedobacter yulinensis</name>
    <dbReference type="NCBI Taxonomy" id="2126353"/>
    <lineage>
        <taxon>Bacteria</taxon>
        <taxon>Pseudomonadati</taxon>
        <taxon>Bacteroidota</taxon>
        <taxon>Sphingobacteriia</taxon>
        <taxon>Sphingobacteriales</taxon>
        <taxon>Sphingobacteriaceae</taxon>
        <taxon>Pedobacter</taxon>
    </lineage>
</organism>
<dbReference type="EMBL" id="PYLS01000001">
    <property type="protein sequence ID" value="PST85010.1"/>
    <property type="molecule type" value="Genomic_DNA"/>
</dbReference>
<reference evidence="2 3" key="1">
    <citation type="submission" date="2018-03" db="EMBL/GenBank/DDBJ databases">
        <authorList>
            <person name="Keele B.F."/>
        </authorList>
    </citation>
    <scope>NUCLEOTIDE SEQUENCE [LARGE SCALE GENOMIC DNA]</scope>
    <source>
        <strain evidence="2 3">YL28-9</strain>
    </source>
</reference>
<dbReference type="OrthoDB" id="1118958at2"/>
<feature type="chain" id="PRO_5015737688" evidence="1">
    <location>
        <begin position="26"/>
        <end position="246"/>
    </location>
</feature>
<evidence type="ECO:0000313" key="3">
    <source>
        <dbReference type="Proteomes" id="UP000240912"/>
    </source>
</evidence>
<dbReference type="Proteomes" id="UP000240912">
    <property type="component" value="Unassembled WGS sequence"/>
</dbReference>
<dbReference type="AlphaFoldDB" id="A0A2T3HRB5"/>